<dbReference type="KEGG" id="copr:Cop2CBH44_18400"/>
<dbReference type="EMBL" id="AP023322">
    <property type="protein sequence ID" value="BCI63487.1"/>
    <property type="molecule type" value="Genomic_DNA"/>
</dbReference>
<dbReference type="Proteomes" id="UP000594042">
    <property type="component" value="Chromosome"/>
</dbReference>
<dbReference type="AlphaFoldDB" id="A0A7G1I1G0"/>
<organism evidence="1 2">
    <name type="scientific">Coprobacter secundus subsp. similis</name>
    <dbReference type="NCBI Taxonomy" id="2751153"/>
    <lineage>
        <taxon>Bacteria</taxon>
        <taxon>Pseudomonadati</taxon>
        <taxon>Bacteroidota</taxon>
        <taxon>Bacteroidia</taxon>
        <taxon>Bacteroidales</taxon>
        <taxon>Barnesiellaceae</taxon>
        <taxon>Coprobacter</taxon>
    </lineage>
</organism>
<accession>A0A7G1I1G0</accession>
<evidence type="ECO:0000313" key="1">
    <source>
        <dbReference type="EMBL" id="BCI63487.1"/>
    </source>
</evidence>
<keyword evidence="2" id="KW-1185">Reference proteome</keyword>
<evidence type="ECO:0000313" key="2">
    <source>
        <dbReference type="Proteomes" id="UP000594042"/>
    </source>
</evidence>
<protein>
    <submittedName>
        <fullName evidence="1">Uncharacterized protein</fullName>
    </submittedName>
</protein>
<sequence length="371" mass="42918">MICFTISAQQRDTNTKQWSSGMLSWEDFQDTTNIKGVSSILKTNLGIDIEKTKEGNTKTIRPRAYAYIDRPQSRIVPSEKSDTLLRYYQATFDLLELYRRKLQNELNKGLTGIDAENEHRHYMQLYNEQCEKMAIETAKGKNQNKMREWELYIIQELRATPLSSTPLIQPRGFGYGIHIGFGAIFPIGDDLSNYFSPAWQFHLGLDFAYKRAHLLLDMAAGSTKMKQDLSITYDKGTQETTWIKGQHPSYSQFSVALGYEMIDNKHFSMMPFIGGTQTEYSRVLDRQGQDKVNIYKNDFNITAGINFDYRFSTIVSLVPSFWFGHHEMFTSSIRTRIYINYGKYDFMLKGVQLGFSVSYRGFGRLLKISQN</sequence>
<reference evidence="2" key="1">
    <citation type="submission" date="2020-07" db="EMBL/GenBank/DDBJ databases">
        <title>Complete genome sequencing of Coprobacter sp. strain 2CBH44.</title>
        <authorList>
            <person name="Sakamoto M."/>
            <person name="Murakami T."/>
            <person name="Mori H."/>
        </authorList>
    </citation>
    <scope>NUCLEOTIDE SEQUENCE [LARGE SCALE GENOMIC DNA]</scope>
    <source>
        <strain evidence="2">2CBH44</strain>
    </source>
</reference>
<gene>
    <name evidence="1" type="ORF">Cop2CBH44_18400</name>
</gene>
<name>A0A7G1I1G0_9BACT</name>
<proteinExistence type="predicted"/>